<dbReference type="Proteomes" id="UP000183567">
    <property type="component" value="Unassembled WGS sequence"/>
</dbReference>
<evidence type="ECO:0000313" key="3">
    <source>
        <dbReference type="Proteomes" id="UP000183567"/>
    </source>
</evidence>
<sequence length="303" mass="33751">MPSSPGQWSQVLMPDEEGFLMAPPRFILNRDYQPRHSIVTSSWPGHSDFLEKANRTIAQDHRHMLDPFLMVMPPIRPFGVHSRVSSMESIGSIVEEKSNSPLNKAIATFMDTDGGVASEFVQKLQALNLENSQGKLSIEKFLPTFSALLGSTKQKHNHRHAMSISVAVKTPALKLKGDRLLPWQVLDCPPLPSSRRYLTPYTQRGFTLYLDDSLELRASHDHHDPHRHWNLSGSPTSFIDLSDEEPPHNTSEVISLETPSTVNGRQNRSSSSIPSLASEHVVETVTLMMNASNTPSECPTSAQ</sequence>
<dbReference type="EMBL" id="LVVM01005342">
    <property type="protein sequence ID" value="OJA10892.1"/>
    <property type="molecule type" value="Genomic_DNA"/>
</dbReference>
<gene>
    <name evidence="2" type="ORF">AZE42_08367</name>
</gene>
<name>A0A1J8QGN7_9AGAM</name>
<evidence type="ECO:0000256" key="1">
    <source>
        <dbReference type="SAM" id="MobiDB-lite"/>
    </source>
</evidence>
<reference evidence="2 3" key="1">
    <citation type="submission" date="2016-03" db="EMBL/GenBank/DDBJ databases">
        <title>Comparative genomics of the ectomycorrhizal sister species Rhizopogon vinicolor and Rhizopogon vesiculosus (Basidiomycota: Boletales) reveals a divergence of the mating type B locus.</title>
        <authorList>
            <person name="Mujic A.B."/>
            <person name="Kuo A."/>
            <person name="Tritt A."/>
            <person name="Lipzen A."/>
            <person name="Chen C."/>
            <person name="Johnson J."/>
            <person name="Sharma A."/>
            <person name="Barry K."/>
            <person name="Grigoriev I.V."/>
            <person name="Spatafora J.W."/>
        </authorList>
    </citation>
    <scope>NUCLEOTIDE SEQUENCE [LARGE SCALE GENOMIC DNA]</scope>
    <source>
        <strain evidence="2 3">AM-OR11-056</strain>
    </source>
</reference>
<dbReference type="STRING" id="180088.A0A1J8QGN7"/>
<evidence type="ECO:0000313" key="2">
    <source>
        <dbReference type="EMBL" id="OJA10892.1"/>
    </source>
</evidence>
<keyword evidence="3" id="KW-1185">Reference proteome</keyword>
<accession>A0A1J8QGN7</accession>
<protein>
    <submittedName>
        <fullName evidence="2">Uncharacterized protein</fullName>
    </submittedName>
</protein>
<dbReference type="AlphaFoldDB" id="A0A1J8QGN7"/>
<organism evidence="2 3">
    <name type="scientific">Rhizopogon vesiculosus</name>
    <dbReference type="NCBI Taxonomy" id="180088"/>
    <lineage>
        <taxon>Eukaryota</taxon>
        <taxon>Fungi</taxon>
        <taxon>Dikarya</taxon>
        <taxon>Basidiomycota</taxon>
        <taxon>Agaricomycotina</taxon>
        <taxon>Agaricomycetes</taxon>
        <taxon>Agaricomycetidae</taxon>
        <taxon>Boletales</taxon>
        <taxon>Suillineae</taxon>
        <taxon>Rhizopogonaceae</taxon>
        <taxon>Rhizopogon</taxon>
    </lineage>
</organism>
<comment type="caution">
    <text evidence="2">The sequence shown here is derived from an EMBL/GenBank/DDBJ whole genome shotgun (WGS) entry which is preliminary data.</text>
</comment>
<feature type="region of interest" description="Disordered" evidence="1">
    <location>
        <begin position="238"/>
        <end position="277"/>
    </location>
</feature>
<feature type="compositionally biased region" description="Polar residues" evidence="1">
    <location>
        <begin position="248"/>
        <end position="275"/>
    </location>
</feature>
<dbReference type="OrthoDB" id="3265093at2759"/>
<proteinExistence type="predicted"/>